<accession>A0A8J3YXQ0</accession>
<organism evidence="2 3">
    <name type="scientific">Virgisporangium aliadipatigenens</name>
    <dbReference type="NCBI Taxonomy" id="741659"/>
    <lineage>
        <taxon>Bacteria</taxon>
        <taxon>Bacillati</taxon>
        <taxon>Actinomycetota</taxon>
        <taxon>Actinomycetes</taxon>
        <taxon>Micromonosporales</taxon>
        <taxon>Micromonosporaceae</taxon>
        <taxon>Virgisporangium</taxon>
    </lineage>
</organism>
<comment type="caution">
    <text evidence="2">The sequence shown here is derived from an EMBL/GenBank/DDBJ whole genome shotgun (WGS) entry which is preliminary data.</text>
</comment>
<keyword evidence="3" id="KW-1185">Reference proteome</keyword>
<dbReference type="Pfam" id="PF01381">
    <property type="entry name" value="HTH_3"/>
    <property type="match status" value="1"/>
</dbReference>
<dbReference type="InterPro" id="IPR010982">
    <property type="entry name" value="Lambda_DNA-bd_dom_sf"/>
</dbReference>
<dbReference type="PROSITE" id="PS50943">
    <property type="entry name" value="HTH_CROC1"/>
    <property type="match status" value="1"/>
</dbReference>
<dbReference type="SMART" id="SM00530">
    <property type="entry name" value="HTH_XRE"/>
    <property type="match status" value="1"/>
</dbReference>
<dbReference type="EMBL" id="BOPF01000049">
    <property type="protein sequence ID" value="GIJ51518.1"/>
    <property type="molecule type" value="Genomic_DNA"/>
</dbReference>
<dbReference type="SUPFAM" id="SSF47413">
    <property type="entry name" value="lambda repressor-like DNA-binding domains"/>
    <property type="match status" value="1"/>
</dbReference>
<sequence>MTGPTPIEARQRWAREVLQALAERRLSINAAAKEVGISPGRLQAWLHQDVEPSPRVMRDLARVIGRSHVHLLELLDWLPAEMADAPLRLEATEKLNEAIGEARRWLRGATRAAGLRGGAQVAGALLDATAGWGVTMRNSERGSRYRTRYAVRVGCHPAGVEGPSTEDTQRDRTEIERLIIDTMLRTAATWLPPERVAGQDWAKRPDLVLSVPHLCASRPRGLRPNLLVPPGIVVVGIPWAGSQEVAALLADLLDWGYLDLRALAAEQFELASGTAPDVVERAQVSAARRLFDDTTGRARQTVWSVNQPKPILQAFRQLGPELPLVVLLRAPDSLISYVTEQFALRGDPHVDLVEAAQNLVRRTLEQDRDPGSYLILDVPDLPLGSNGPDEVDLVFDAYVELAFQAARWLHERHGAPSLEHAGGVLGSLSRS</sequence>
<gene>
    <name evidence="2" type="ORF">Val02_84040</name>
</gene>
<evidence type="ECO:0000313" key="2">
    <source>
        <dbReference type="EMBL" id="GIJ51518.1"/>
    </source>
</evidence>
<protein>
    <recommendedName>
        <fullName evidence="1">HTH cro/C1-type domain-containing protein</fullName>
    </recommendedName>
</protein>
<evidence type="ECO:0000259" key="1">
    <source>
        <dbReference type="PROSITE" id="PS50943"/>
    </source>
</evidence>
<dbReference type="GO" id="GO:0003677">
    <property type="term" value="F:DNA binding"/>
    <property type="evidence" value="ECO:0007669"/>
    <property type="project" value="InterPro"/>
</dbReference>
<dbReference type="InterPro" id="IPR001387">
    <property type="entry name" value="Cro/C1-type_HTH"/>
</dbReference>
<proteinExistence type="predicted"/>
<evidence type="ECO:0000313" key="3">
    <source>
        <dbReference type="Proteomes" id="UP000619260"/>
    </source>
</evidence>
<reference evidence="2" key="1">
    <citation type="submission" date="2021-01" db="EMBL/GenBank/DDBJ databases">
        <title>Whole genome shotgun sequence of Virgisporangium aliadipatigenens NBRC 105644.</title>
        <authorList>
            <person name="Komaki H."/>
            <person name="Tamura T."/>
        </authorList>
    </citation>
    <scope>NUCLEOTIDE SEQUENCE</scope>
    <source>
        <strain evidence="2">NBRC 105644</strain>
    </source>
</reference>
<dbReference type="CDD" id="cd00093">
    <property type="entry name" value="HTH_XRE"/>
    <property type="match status" value="1"/>
</dbReference>
<dbReference type="Proteomes" id="UP000619260">
    <property type="component" value="Unassembled WGS sequence"/>
</dbReference>
<dbReference type="AlphaFoldDB" id="A0A8J3YXQ0"/>
<feature type="domain" description="HTH cro/C1-type" evidence="1">
    <location>
        <begin position="17"/>
        <end position="71"/>
    </location>
</feature>
<name>A0A8J3YXQ0_9ACTN</name>
<dbReference type="RefSeq" id="WP_203904915.1">
    <property type="nucleotide sequence ID" value="NZ_BOPF01000049.1"/>
</dbReference>